<comment type="caution">
    <text evidence="2">The sequence shown here is derived from an EMBL/GenBank/DDBJ whole genome shotgun (WGS) entry which is preliminary data.</text>
</comment>
<gene>
    <name evidence="2" type="ORF">HME9302_01699</name>
</gene>
<evidence type="ECO:0000256" key="1">
    <source>
        <dbReference type="SAM" id="SignalP"/>
    </source>
</evidence>
<accession>A0A369Q6J1</accession>
<reference evidence="2 3" key="1">
    <citation type="submission" date="2018-04" db="EMBL/GenBank/DDBJ databases">
        <title>Altererythrobacter sp. HME9302 genome sequencing and assembly.</title>
        <authorList>
            <person name="Kang H."/>
            <person name="Kim H."/>
            <person name="Joh K."/>
        </authorList>
    </citation>
    <scope>NUCLEOTIDE SEQUENCE [LARGE SCALE GENOMIC DNA]</scope>
    <source>
        <strain evidence="2 3">HME9302</strain>
    </source>
</reference>
<dbReference type="AlphaFoldDB" id="A0A369Q6J1"/>
<evidence type="ECO:0000313" key="2">
    <source>
        <dbReference type="EMBL" id="RDC60491.1"/>
    </source>
</evidence>
<dbReference type="Proteomes" id="UP000253727">
    <property type="component" value="Unassembled WGS sequence"/>
</dbReference>
<dbReference type="EMBL" id="QBKA01000002">
    <property type="protein sequence ID" value="RDC60491.1"/>
    <property type="molecule type" value="Genomic_DNA"/>
</dbReference>
<keyword evidence="3" id="KW-1185">Reference proteome</keyword>
<sequence length="247" mass="27087">MGCRMERRSILKAVLAAALLPATIACADNTALDYRYRLTVEVDTPEGLRTGSSVIEVQQKLVRPGSSPGSQAINRSIYGEAVTVDLPNGGTLFALLRSEDQIGWAGIVMQDAAPKVAGESYTDRFDNMLLIDGEVTLPRRWPLIEPDIRLSGYPMMVTFANSSIPTTVKLVDPDDLAGTFGNGVHLRRVTVQITEDPVTHNIVENYLPWLPDYYSTMLDGNRINTISADNRLANDLSQGDFIMGNSR</sequence>
<proteinExistence type="predicted"/>
<feature type="chain" id="PRO_5017043152" evidence="1">
    <location>
        <begin position="28"/>
        <end position="247"/>
    </location>
</feature>
<name>A0A369Q6J1_9SPHN</name>
<evidence type="ECO:0000313" key="3">
    <source>
        <dbReference type="Proteomes" id="UP000253727"/>
    </source>
</evidence>
<organism evidence="2 3">
    <name type="scientific">Alteripontixanthobacter maritimus</name>
    <dbReference type="NCBI Taxonomy" id="2161824"/>
    <lineage>
        <taxon>Bacteria</taxon>
        <taxon>Pseudomonadati</taxon>
        <taxon>Pseudomonadota</taxon>
        <taxon>Alphaproteobacteria</taxon>
        <taxon>Sphingomonadales</taxon>
        <taxon>Erythrobacteraceae</taxon>
        <taxon>Alteripontixanthobacter</taxon>
    </lineage>
</organism>
<keyword evidence="1" id="KW-0732">Signal</keyword>
<dbReference type="PROSITE" id="PS51257">
    <property type="entry name" value="PROKAR_LIPOPROTEIN"/>
    <property type="match status" value="1"/>
</dbReference>
<protein>
    <submittedName>
        <fullName evidence="2">Uncharacterized protein</fullName>
    </submittedName>
</protein>
<feature type="signal peptide" evidence="1">
    <location>
        <begin position="1"/>
        <end position="27"/>
    </location>
</feature>